<keyword evidence="4 7" id="KW-1133">Transmembrane helix</keyword>
<accession>A0ABR9GCZ9</accession>
<dbReference type="RefSeq" id="WP_192556741.1">
    <property type="nucleotide sequence ID" value="NZ_JACZZA010000010.1"/>
</dbReference>
<name>A0ABR9GCZ9_9GAMM</name>
<dbReference type="PANTHER" id="PTHR32309:SF13">
    <property type="entry name" value="FERRIC ENTEROBACTIN TRANSPORT PROTEIN FEPE"/>
    <property type="match status" value="1"/>
</dbReference>
<comment type="caution">
    <text evidence="9">The sequence shown here is derived from an EMBL/GenBank/DDBJ whole genome shotgun (WGS) entry which is preliminary data.</text>
</comment>
<evidence type="ECO:0000256" key="1">
    <source>
        <dbReference type="ARBA" id="ARBA00004651"/>
    </source>
</evidence>
<organism evidence="9 10">
    <name type="scientific">Dyella acidiphila</name>
    <dbReference type="NCBI Taxonomy" id="2775866"/>
    <lineage>
        <taxon>Bacteria</taxon>
        <taxon>Pseudomonadati</taxon>
        <taxon>Pseudomonadota</taxon>
        <taxon>Gammaproteobacteria</taxon>
        <taxon>Lysobacterales</taxon>
        <taxon>Rhodanobacteraceae</taxon>
        <taxon>Dyella</taxon>
    </lineage>
</organism>
<dbReference type="Proteomes" id="UP000651010">
    <property type="component" value="Unassembled WGS sequence"/>
</dbReference>
<keyword evidence="2" id="KW-1003">Cell membrane</keyword>
<comment type="subcellular location">
    <subcellularLocation>
        <location evidence="1">Cell membrane</location>
        <topology evidence="1">Multi-pass membrane protein</topology>
    </subcellularLocation>
</comment>
<keyword evidence="10" id="KW-1185">Reference proteome</keyword>
<feature type="transmembrane region" description="Helical" evidence="7">
    <location>
        <begin position="20"/>
        <end position="37"/>
    </location>
</feature>
<keyword evidence="5 7" id="KW-0472">Membrane</keyword>
<evidence type="ECO:0000256" key="4">
    <source>
        <dbReference type="ARBA" id="ARBA00022989"/>
    </source>
</evidence>
<proteinExistence type="predicted"/>
<dbReference type="Pfam" id="PF02706">
    <property type="entry name" value="Wzz"/>
    <property type="match status" value="1"/>
</dbReference>
<sequence>MQRDDVYLIDMWRVLLREWRWFLAGLLLVLLCTAAFLHTTKPQWQANAWIQIGQVSDAPQGQDPKVEPPQRVIERLQLLPSQNAVLDSIGIGAGTPAGQLYRASMKLEAMYYAGPLVKLSVRAYSAQQAGELAKATVTWLQSVHRGMEAAPLQLAHARLDEIQRALQEATTERDRLQQSAAQSKDNVTAALLLSHSDQIRELQQARAELQIRLSSAYTYDTALMWPVYVPEYPVFPNPSLTWGLGLLLGLFLGTLVAIARNTLRRELPRA</sequence>
<evidence type="ECO:0000256" key="6">
    <source>
        <dbReference type="SAM" id="Coils"/>
    </source>
</evidence>
<reference evidence="9 10" key="1">
    <citation type="submission" date="2020-09" db="EMBL/GenBank/DDBJ databases">
        <title>Dyella sp. 7MK23 isolated from forest soil.</title>
        <authorList>
            <person name="Fu J."/>
        </authorList>
    </citation>
    <scope>NUCLEOTIDE SEQUENCE [LARGE SCALE GENOMIC DNA]</scope>
    <source>
        <strain evidence="9 10">7MK23</strain>
    </source>
</reference>
<dbReference type="InterPro" id="IPR003856">
    <property type="entry name" value="LPS_length_determ_N"/>
</dbReference>
<gene>
    <name evidence="9" type="ORF">IGX34_16085</name>
</gene>
<evidence type="ECO:0000256" key="3">
    <source>
        <dbReference type="ARBA" id="ARBA00022692"/>
    </source>
</evidence>
<dbReference type="InterPro" id="IPR050445">
    <property type="entry name" value="Bact_polysacc_biosynth/exp"/>
</dbReference>
<feature type="transmembrane region" description="Helical" evidence="7">
    <location>
        <begin position="240"/>
        <end position="259"/>
    </location>
</feature>
<feature type="coiled-coil region" evidence="6">
    <location>
        <begin position="152"/>
        <end position="212"/>
    </location>
</feature>
<keyword evidence="6" id="KW-0175">Coiled coil</keyword>
<evidence type="ECO:0000259" key="8">
    <source>
        <dbReference type="Pfam" id="PF02706"/>
    </source>
</evidence>
<evidence type="ECO:0000313" key="10">
    <source>
        <dbReference type="Proteomes" id="UP000651010"/>
    </source>
</evidence>
<dbReference type="EMBL" id="JACZZA010000010">
    <property type="protein sequence ID" value="MBE1161903.1"/>
    <property type="molecule type" value="Genomic_DNA"/>
</dbReference>
<dbReference type="PANTHER" id="PTHR32309">
    <property type="entry name" value="TYROSINE-PROTEIN KINASE"/>
    <property type="match status" value="1"/>
</dbReference>
<evidence type="ECO:0000256" key="2">
    <source>
        <dbReference type="ARBA" id="ARBA00022475"/>
    </source>
</evidence>
<evidence type="ECO:0000256" key="7">
    <source>
        <dbReference type="SAM" id="Phobius"/>
    </source>
</evidence>
<evidence type="ECO:0000313" key="9">
    <source>
        <dbReference type="EMBL" id="MBE1161903.1"/>
    </source>
</evidence>
<feature type="domain" description="Polysaccharide chain length determinant N-terminal" evidence="8">
    <location>
        <begin position="7"/>
        <end position="88"/>
    </location>
</feature>
<protein>
    <submittedName>
        <fullName evidence="9">Lipopolysaccharide biosynthesis protein</fullName>
    </submittedName>
</protein>
<keyword evidence="3 7" id="KW-0812">Transmembrane</keyword>
<evidence type="ECO:0000256" key="5">
    <source>
        <dbReference type="ARBA" id="ARBA00023136"/>
    </source>
</evidence>